<reference evidence="7 8" key="1">
    <citation type="submission" date="2020-05" db="EMBL/GenBank/DDBJ databases">
        <title>Azospirillum oleiclasticum sp. nov, a nitrogen-fixing and heavy crude oil-emulsifying bacterium isolated from the crude oil of Yumen Oilfield.</title>
        <authorList>
            <person name="Wu D."/>
            <person name="Cai M."/>
            <person name="Zhang X."/>
        </authorList>
    </citation>
    <scope>NUCLEOTIDE SEQUENCE [LARGE SCALE GENOMIC DNA]</scope>
    <source>
        <strain evidence="7 8">ROY-1-1-2</strain>
    </source>
</reference>
<evidence type="ECO:0000259" key="6">
    <source>
        <dbReference type="Pfam" id="PF08240"/>
    </source>
</evidence>
<sequence>MTAEALSATLFGPEDLRMVRRSLPDVAPGMVRVRMRAGGICGSDLHYFRHARTGDFVVTSPLTLGHEVAGEVEAVGDGVCSAPTGLTHS</sequence>
<dbReference type="PANTHER" id="PTHR43161:SF9">
    <property type="entry name" value="SORBITOL DEHYDROGENASE"/>
    <property type="match status" value="1"/>
</dbReference>
<evidence type="ECO:0000256" key="4">
    <source>
        <dbReference type="ARBA" id="ARBA00022833"/>
    </source>
</evidence>
<protein>
    <submittedName>
        <fullName evidence="7">Alcohol dehydrogenase catalytic domain-containing protein</fullName>
    </submittedName>
</protein>
<comment type="caution">
    <text evidence="7">The sequence shown here is derived from an EMBL/GenBank/DDBJ whole genome shotgun (WGS) entry which is preliminary data.</text>
</comment>
<feature type="domain" description="Alcohol dehydrogenase-like N-terminal" evidence="6">
    <location>
        <begin position="28"/>
        <end position="85"/>
    </location>
</feature>
<evidence type="ECO:0000256" key="5">
    <source>
        <dbReference type="ARBA" id="ARBA00023002"/>
    </source>
</evidence>
<gene>
    <name evidence="7" type="ORF">HND93_07730</name>
</gene>
<dbReference type="InterPro" id="IPR011032">
    <property type="entry name" value="GroES-like_sf"/>
</dbReference>
<comment type="cofactor">
    <cofactor evidence="1">
        <name>Zn(2+)</name>
        <dbReference type="ChEBI" id="CHEBI:29105"/>
    </cofactor>
</comment>
<feature type="non-terminal residue" evidence="7">
    <location>
        <position position="89"/>
    </location>
</feature>
<keyword evidence="4" id="KW-0862">Zinc</keyword>
<dbReference type="Pfam" id="PF08240">
    <property type="entry name" value="ADH_N"/>
    <property type="match status" value="1"/>
</dbReference>
<dbReference type="InterPro" id="IPR002328">
    <property type="entry name" value="ADH_Zn_CS"/>
</dbReference>
<accession>A0ABX2T8R9</accession>
<evidence type="ECO:0000313" key="8">
    <source>
        <dbReference type="Proteomes" id="UP000584642"/>
    </source>
</evidence>
<keyword evidence="8" id="KW-1185">Reference proteome</keyword>
<evidence type="ECO:0000256" key="3">
    <source>
        <dbReference type="ARBA" id="ARBA00022723"/>
    </source>
</evidence>
<dbReference type="Gene3D" id="3.90.180.10">
    <property type="entry name" value="Medium-chain alcohol dehydrogenases, catalytic domain"/>
    <property type="match status" value="1"/>
</dbReference>
<dbReference type="EMBL" id="JABFDB010000004">
    <property type="protein sequence ID" value="NYZ19598.1"/>
    <property type="molecule type" value="Genomic_DNA"/>
</dbReference>
<dbReference type="PROSITE" id="PS00059">
    <property type="entry name" value="ADH_ZINC"/>
    <property type="match status" value="1"/>
</dbReference>
<name>A0ABX2T8R9_9PROT</name>
<evidence type="ECO:0000256" key="1">
    <source>
        <dbReference type="ARBA" id="ARBA00001947"/>
    </source>
</evidence>
<keyword evidence="5" id="KW-0560">Oxidoreductase</keyword>
<dbReference type="RefSeq" id="WP_180281376.1">
    <property type="nucleotide sequence ID" value="NZ_JABFDB010000004.1"/>
</dbReference>
<organism evidence="7 8">
    <name type="scientific">Azospirillum oleiclasticum</name>
    <dbReference type="NCBI Taxonomy" id="2735135"/>
    <lineage>
        <taxon>Bacteria</taxon>
        <taxon>Pseudomonadati</taxon>
        <taxon>Pseudomonadota</taxon>
        <taxon>Alphaproteobacteria</taxon>
        <taxon>Rhodospirillales</taxon>
        <taxon>Azospirillaceae</taxon>
        <taxon>Azospirillum</taxon>
    </lineage>
</organism>
<keyword evidence="3" id="KW-0479">Metal-binding</keyword>
<evidence type="ECO:0000313" key="7">
    <source>
        <dbReference type="EMBL" id="NYZ19598.1"/>
    </source>
</evidence>
<comment type="similarity">
    <text evidence="2">Belongs to the zinc-containing alcohol dehydrogenase family.</text>
</comment>
<dbReference type="PANTHER" id="PTHR43161">
    <property type="entry name" value="SORBITOL DEHYDROGENASE"/>
    <property type="match status" value="1"/>
</dbReference>
<dbReference type="Proteomes" id="UP000584642">
    <property type="component" value="Unassembled WGS sequence"/>
</dbReference>
<evidence type="ECO:0000256" key="2">
    <source>
        <dbReference type="ARBA" id="ARBA00008072"/>
    </source>
</evidence>
<dbReference type="SUPFAM" id="SSF50129">
    <property type="entry name" value="GroES-like"/>
    <property type="match status" value="1"/>
</dbReference>
<dbReference type="InterPro" id="IPR013154">
    <property type="entry name" value="ADH-like_N"/>
</dbReference>
<proteinExistence type="inferred from homology"/>